<protein>
    <submittedName>
        <fullName evidence="1">Uncharacterized protein</fullName>
    </submittedName>
</protein>
<organism evidence="1 2">
    <name type="scientific">Nannocystis punicea</name>
    <dbReference type="NCBI Taxonomy" id="2995304"/>
    <lineage>
        <taxon>Bacteria</taxon>
        <taxon>Pseudomonadati</taxon>
        <taxon>Myxococcota</taxon>
        <taxon>Polyangia</taxon>
        <taxon>Nannocystales</taxon>
        <taxon>Nannocystaceae</taxon>
        <taxon>Nannocystis</taxon>
    </lineage>
</organism>
<reference evidence="1" key="1">
    <citation type="submission" date="2022-11" db="EMBL/GenBank/DDBJ databases">
        <title>Minimal conservation of predation-associated metabolite biosynthetic gene clusters underscores biosynthetic potential of Myxococcota including descriptions for ten novel species: Archangium lansinium sp. nov., Myxococcus landrumus sp. nov., Nannocystis bai.</title>
        <authorList>
            <person name="Ahearne A."/>
            <person name="Stevens C."/>
            <person name="Dowd S."/>
        </authorList>
    </citation>
    <scope>NUCLEOTIDE SEQUENCE</scope>
    <source>
        <strain evidence="1">Fl3</strain>
    </source>
</reference>
<keyword evidence="2" id="KW-1185">Reference proteome</keyword>
<dbReference type="EMBL" id="CP114040">
    <property type="protein sequence ID" value="WAS90911.1"/>
    <property type="molecule type" value="Genomic_DNA"/>
</dbReference>
<name>A0ABY7GVB8_9BACT</name>
<sequence>MTDEVRIHNGGGTEDTAAEELARLFADPAESWDNLEIAVEFPRGYASVHWSGFNDDQDAVGAGFLVRLRGESPLGDQDSPEILQLLDGGSEPFAATARHLLRAEDARWLAAQLGRGLRPTSWPDGRPLVWSEAMVDEAPWRALGRLEEPYEEGSVALSCDSVTLASVDEPAWIGQRQLLLAKRALTDREAETLPRTALWQVLRGLHDVADARWLALLARYPMPWLRSLVVTLDSLDGLTEAVERQPRLTELLVYARAATLPAIASESLAALLLEGMDGDVIAAFLRGSRLPALQLLAVFADALAVPLEVSRLGADVVVHVEFTEFDDLECLRHTTSVRTLALALRPEHSVEDLLRGLAARVELTTWVSTLWEHADEAVALARARGIQLEAR</sequence>
<accession>A0ABY7GVB8</accession>
<dbReference type="Proteomes" id="UP001164459">
    <property type="component" value="Chromosome"/>
</dbReference>
<evidence type="ECO:0000313" key="2">
    <source>
        <dbReference type="Proteomes" id="UP001164459"/>
    </source>
</evidence>
<proteinExistence type="predicted"/>
<evidence type="ECO:0000313" key="1">
    <source>
        <dbReference type="EMBL" id="WAS90911.1"/>
    </source>
</evidence>
<dbReference type="RefSeq" id="WP_269033238.1">
    <property type="nucleotide sequence ID" value="NZ_CP114040.1"/>
</dbReference>
<gene>
    <name evidence="1" type="ORF">O0S08_32380</name>
</gene>